<evidence type="ECO:0000256" key="5">
    <source>
        <dbReference type="SAM" id="Phobius"/>
    </source>
</evidence>
<organism evidence="7 8">
    <name type="scientific">Variovorax ginsengisoli</name>
    <dbReference type="NCBI Taxonomy" id="363844"/>
    <lineage>
        <taxon>Bacteria</taxon>
        <taxon>Pseudomonadati</taxon>
        <taxon>Pseudomonadota</taxon>
        <taxon>Betaproteobacteria</taxon>
        <taxon>Burkholderiales</taxon>
        <taxon>Comamonadaceae</taxon>
        <taxon>Variovorax</taxon>
    </lineage>
</organism>
<keyword evidence="3 5" id="KW-1133">Transmembrane helix</keyword>
<keyword evidence="8" id="KW-1185">Reference proteome</keyword>
<keyword evidence="2 5" id="KW-0812">Transmembrane</keyword>
<accession>A0ABT8S8U0</accession>
<reference evidence="7" key="1">
    <citation type="submission" date="2023-06" db="EMBL/GenBank/DDBJ databases">
        <authorList>
            <person name="Jiang Y."/>
            <person name="Liu Q."/>
        </authorList>
    </citation>
    <scope>NUCLEOTIDE SEQUENCE</scope>
    <source>
        <strain evidence="7">CGMCC 1.12090</strain>
    </source>
</reference>
<feature type="transmembrane region" description="Helical" evidence="5">
    <location>
        <begin position="35"/>
        <end position="54"/>
    </location>
</feature>
<name>A0ABT8S8U0_9BURK</name>
<feature type="transmembrane region" description="Helical" evidence="5">
    <location>
        <begin position="66"/>
        <end position="89"/>
    </location>
</feature>
<gene>
    <name evidence="7" type="ORF">Q2T77_20740</name>
</gene>
<feature type="transmembrane region" description="Helical" evidence="5">
    <location>
        <begin position="258"/>
        <end position="279"/>
    </location>
</feature>
<feature type="transmembrane region" description="Helical" evidence="5">
    <location>
        <begin position="348"/>
        <end position="367"/>
    </location>
</feature>
<evidence type="ECO:0000256" key="2">
    <source>
        <dbReference type="ARBA" id="ARBA00022692"/>
    </source>
</evidence>
<dbReference type="Pfam" id="PF01699">
    <property type="entry name" value="Na_Ca_ex"/>
    <property type="match status" value="2"/>
</dbReference>
<evidence type="ECO:0000256" key="1">
    <source>
        <dbReference type="ARBA" id="ARBA00004141"/>
    </source>
</evidence>
<feature type="transmembrane region" description="Helical" evidence="5">
    <location>
        <begin position="291"/>
        <end position="313"/>
    </location>
</feature>
<dbReference type="RefSeq" id="WP_301812490.1">
    <property type="nucleotide sequence ID" value="NZ_JAUJZH010000015.1"/>
</dbReference>
<evidence type="ECO:0000313" key="7">
    <source>
        <dbReference type="EMBL" id="MDO1534724.1"/>
    </source>
</evidence>
<dbReference type="InterPro" id="IPR004837">
    <property type="entry name" value="NaCa_Exmemb"/>
</dbReference>
<dbReference type="EMBL" id="JAUKVY010000015">
    <property type="protein sequence ID" value="MDO1534724.1"/>
    <property type="molecule type" value="Genomic_DNA"/>
</dbReference>
<evidence type="ECO:0000313" key="8">
    <source>
        <dbReference type="Proteomes" id="UP001169027"/>
    </source>
</evidence>
<feature type="domain" description="Sodium/calcium exchanger membrane region" evidence="6">
    <location>
        <begin position="225"/>
        <end position="366"/>
    </location>
</feature>
<evidence type="ECO:0000259" key="6">
    <source>
        <dbReference type="Pfam" id="PF01699"/>
    </source>
</evidence>
<dbReference type="Proteomes" id="UP001169027">
    <property type="component" value="Unassembled WGS sequence"/>
</dbReference>
<proteinExistence type="predicted"/>
<keyword evidence="4 5" id="KW-0472">Membrane</keyword>
<feature type="transmembrane region" description="Helical" evidence="5">
    <location>
        <begin position="135"/>
        <end position="155"/>
    </location>
</feature>
<feature type="transmembrane region" description="Helical" evidence="5">
    <location>
        <begin position="167"/>
        <end position="186"/>
    </location>
</feature>
<evidence type="ECO:0000256" key="3">
    <source>
        <dbReference type="ARBA" id="ARBA00022989"/>
    </source>
</evidence>
<dbReference type="PANTHER" id="PTHR37958">
    <property type="entry name" value="SODIUM-POTASSIUM/PROTON ANTIPORTER CHAA"/>
    <property type="match status" value="1"/>
</dbReference>
<sequence length="368" mass="38028">MILIGRLAVAWTTVALFLLFGDAWLADLTSGLRAALFFLWLFVIILWCAFGVVEQADHLADMLGDPLGSLVLTLSIVIIEVVLIAAVAIGSDATPTLGRDTMFGVLMIALNGGVGLALLLGGLHHGEQAYNLQGAVAYLAVIIPLSSVALILPNFTQAVPAGSLTVIQAAFFSLFTILLYAIFLLIQTRRHQEFFVDAQAGRSAGAGAGMHAGHGPSAAAMVRHTGLLLVTLLPIVLLSGRLATLIDHGTAALAAPSALGGVLIAVIVFAPEGISALAAARANQLQRSINLCLGAAASTIGLTVPAILIIGLVTGKTVILGLDPTGMTLLALTLILSTLTFSGPRTTVLEGAVHLVVFLVYVVLIFSP</sequence>
<feature type="transmembrane region" description="Helical" evidence="5">
    <location>
        <begin position="319"/>
        <end position="341"/>
    </location>
</feature>
<dbReference type="InterPro" id="IPR052946">
    <property type="entry name" value="Alkaline_pH_Ca-Antiporter"/>
</dbReference>
<feature type="transmembrane region" description="Helical" evidence="5">
    <location>
        <begin position="101"/>
        <end position="123"/>
    </location>
</feature>
<evidence type="ECO:0000256" key="4">
    <source>
        <dbReference type="ARBA" id="ARBA00023136"/>
    </source>
</evidence>
<dbReference type="PANTHER" id="PTHR37958:SF1">
    <property type="entry name" value="SODIUM-POTASSIUM_PROTON ANTIPORTER CHAA"/>
    <property type="match status" value="1"/>
</dbReference>
<feature type="domain" description="Sodium/calcium exchanger membrane region" evidence="6">
    <location>
        <begin position="35"/>
        <end position="188"/>
    </location>
</feature>
<comment type="caution">
    <text evidence="7">The sequence shown here is derived from an EMBL/GenBank/DDBJ whole genome shotgun (WGS) entry which is preliminary data.</text>
</comment>
<feature type="transmembrane region" description="Helical" evidence="5">
    <location>
        <begin position="227"/>
        <end position="246"/>
    </location>
</feature>
<comment type="subcellular location">
    <subcellularLocation>
        <location evidence="1">Membrane</location>
        <topology evidence="1">Multi-pass membrane protein</topology>
    </subcellularLocation>
</comment>
<protein>
    <submittedName>
        <fullName evidence="7">Calcium:proton antiporter</fullName>
    </submittedName>
</protein>